<dbReference type="RefSeq" id="WP_324276533.1">
    <property type="nucleotide sequence ID" value="NZ_CP141261.1"/>
</dbReference>
<dbReference type="EMBL" id="CP141261">
    <property type="protein sequence ID" value="WRL65209.1"/>
    <property type="molecule type" value="Genomic_DNA"/>
</dbReference>
<keyword evidence="3" id="KW-1185">Reference proteome</keyword>
<accession>A0ABZ1B744</accession>
<protein>
    <submittedName>
        <fullName evidence="2">Uncharacterized protein</fullName>
    </submittedName>
</protein>
<sequence>MEHRGLPRPARRPGDRRRAHRPPRRAPAPDARRLRRGAETCDDDWHAASSLNDWALRLSPTRARQLVDELNGVLQRWRDEEEEPDEPLVHVLLDLFPLRNYPL</sequence>
<evidence type="ECO:0000313" key="3">
    <source>
        <dbReference type="Proteomes" id="UP001324287"/>
    </source>
</evidence>
<gene>
    <name evidence="2" type="ORF">U6N30_05955</name>
</gene>
<feature type="region of interest" description="Disordered" evidence="1">
    <location>
        <begin position="1"/>
        <end position="37"/>
    </location>
</feature>
<feature type="compositionally biased region" description="Basic residues" evidence="1">
    <location>
        <begin position="9"/>
        <end position="24"/>
    </location>
</feature>
<organism evidence="2 3">
    <name type="scientific">Blastococcus brunescens</name>
    <dbReference type="NCBI Taxonomy" id="1564165"/>
    <lineage>
        <taxon>Bacteria</taxon>
        <taxon>Bacillati</taxon>
        <taxon>Actinomycetota</taxon>
        <taxon>Actinomycetes</taxon>
        <taxon>Geodermatophilales</taxon>
        <taxon>Geodermatophilaceae</taxon>
        <taxon>Blastococcus</taxon>
    </lineage>
</organism>
<name>A0ABZ1B744_9ACTN</name>
<dbReference type="Proteomes" id="UP001324287">
    <property type="component" value="Chromosome"/>
</dbReference>
<evidence type="ECO:0000313" key="2">
    <source>
        <dbReference type="EMBL" id="WRL65209.1"/>
    </source>
</evidence>
<reference evidence="2 3" key="1">
    <citation type="submission" date="2023-12" db="EMBL/GenBank/DDBJ databases">
        <title>Blastococcus brunescens sp. nov., an actonobacterium isolated from sandstone collected in sahara desert.</title>
        <authorList>
            <person name="Gtari M."/>
            <person name="Ghodhbane F."/>
        </authorList>
    </citation>
    <scope>NUCLEOTIDE SEQUENCE [LARGE SCALE GENOMIC DNA]</scope>
    <source>
        <strain evidence="2 3">BMG 8361</strain>
    </source>
</reference>
<proteinExistence type="predicted"/>
<evidence type="ECO:0000256" key="1">
    <source>
        <dbReference type="SAM" id="MobiDB-lite"/>
    </source>
</evidence>